<proteinExistence type="predicted"/>
<keyword evidence="2" id="KW-1185">Reference proteome</keyword>
<organism evidence="1 2">
    <name type="scientific">Oesophagostomum dentatum</name>
    <name type="common">Nodular worm</name>
    <dbReference type="NCBI Taxonomy" id="61180"/>
    <lineage>
        <taxon>Eukaryota</taxon>
        <taxon>Metazoa</taxon>
        <taxon>Ecdysozoa</taxon>
        <taxon>Nematoda</taxon>
        <taxon>Chromadorea</taxon>
        <taxon>Rhabditida</taxon>
        <taxon>Rhabditina</taxon>
        <taxon>Rhabditomorpha</taxon>
        <taxon>Strongyloidea</taxon>
        <taxon>Strongylidae</taxon>
        <taxon>Oesophagostomum</taxon>
    </lineage>
</organism>
<evidence type="ECO:0000313" key="2">
    <source>
        <dbReference type="Proteomes" id="UP000053660"/>
    </source>
</evidence>
<sequence>MNSLKHAILGSYPCCYPLLSDDRFYESGQQSTICYNYNMGISRCGQLISKVSLILCDVSGLDLLTNNCCLMSSPSHLHHMSAASQEGDVPVHLFVLLFHARLLQFRSNERISAQLWTHQHMSRRMTLIENSQLTAESVVNVEKESPSFGKIEFV</sequence>
<gene>
    <name evidence="1" type="ORF">OESDEN_06591</name>
</gene>
<dbReference type="Proteomes" id="UP000053660">
    <property type="component" value="Unassembled WGS sequence"/>
</dbReference>
<dbReference type="EMBL" id="KN550742">
    <property type="protein sequence ID" value="KHJ93499.1"/>
    <property type="molecule type" value="Genomic_DNA"/>
</dbReference>
<accession>A0A0B1T8C6</accession>
<name>A0A0B1T8C6_OESDE</name>
<protein>
    <submittedName>
        <fullName evidence="1">Uncharacterized protein</fullName>
    </submittedName>
</protein>
<reference evidence="1 2" key="1">
    <citation type="submission" date="2014-03" db="EMBL/GenBank/DDBJ databases">
        <title>Draft genome of the hookworm Oesophagostomum dentatum.</title>
        <authorList>
            <person name="Mitreva M."/>
        </authorList>
    </citation>
    <scope>NUCLEOTIDE SEQUENCE [LARGE SCALE GENOMIC DNA]</scope>
    <source>
        <strain evidence="1 2">OD-Hann</strain>
    </source>
</reference>
<evidence type="ECO:0000313" key="1">
    <source>
        <dbReference type="EMBL" id="KHJ93499.1"/>
    </source>
</evidence>
<dbReference type="AlphaFoldDB" id="A0A0B1T8C6"/>